<evidence type="ECO:0000256" key="8">
    <source>
        <dbReference type="ARBA" id="ARBA00035655"/>
    </source>
</evidence>
<evidence type="ECO:0000256" key="4">
    <source>
        <dbReference type="ARBA" id="ARBA00022519"/>
    </source>
</evidence>
<sequence length="412" mass="43935">MATPEARIVDLDSRFSLPQADRPETMQRVWVWVSVLIFLVGFIYIDRAVSFNNAVLFLVAGVLGMALYHAHFGFTSSFRHLIVSGRGIGIRAQMITFALANVLFLPVLLSGHILGHAVKANVYPVGLSVLAGSILFGIGMQLGDGCASGTLYHTGGGDVRGILTLIGFVAGSVIGSAHYAWWMQTPNLGPVSFVQTLGPAGGLVVSFALMALVFAIVWGVEKRRNGRVEPLFGGSRFRWAQVVKGPWSWMAGGVVLAIGNFVLLVVSGKPWGVTSAFALWGAKIAQGIGIHVQNWGYWQTTANAAALHQSVLNNLETTDDIAIMVGALLAAALAGKLPARYFRGIPVRMVLGLLGGGLLMGYGARIAFGCNIGAYFSGIASFSLHGWEWFLGALIGSAIGIRLRPVCRLQNR</sequence>
<feature type="transmembrane region" description="Helical" evidence="9">
    <location>
        <begin position="246"/>
        <end position="266"/>
    </location>
</feature>
<feature type="transmembrane region" description="Helical" evidence="9">
    <location>
        <begin position="386"/>
        <end position="403"/>
    </location>
</feature>
<evidence type="ECO:0000256" key="2">
    <source>
        <dbReference type="ARBA" id="ARBA00022448"/>
    </source>
</evidence>
<feature type="transmembrane region" description="Helical" evidence="9">
    <location>
        <begin position="321"/>
        <end position="339"/>
    </location>
</feature>
<dbReference type="RefSeq" id="WP_074955424.1">
    <property type="nucleotide sequence ID" value="NZ_FPBV01000022.1"/>
</dbReference>
<keyword evidence="3" id="KW-1003">Cell membrane</keyword>
<evidence type="ECO:0000256" key="7">
    <source>
        <dbReference type="ARBA" id="ARBA00023136"/>
    </source>
</evidence>
<keyword evidence="4" id="KW-0997">Cell inner membrane</keyword>
<evidence type="ECO:0000313" key="11">
    <source>
        <dbReference type="Proteomes" id="UP000183508"/>
    </source>
</evidence>
<dbReference type="eggNOG" id="COG2391">
    <property type="taxonomic scope" value="Bacteria"/>
</dbReference>
<dbReference type="STRING" id="392015.SAMN05421543_12235"/>
<dbReference type="PANTHER" id="PTHR30574:SF1">
    <property type="entry name" value="SULPHUR TRANSPORT DOMAIN-CONTAINING PROTEIN"/>
    <property type="match status" value="1"/>
</dbReference>
<feature type="transmembrane region" description="Helical" evidence="9">
    <location>
        <begin position="95"/>
        <end position="115"/>
    </location>
</feature>
<dbReference type="Pfam" id="PF04143">
    <property type="entry name" value="Sulf_transp"/>
    <property type="match status" value="1"/>
</dbReference>
<feature type="transmembrane region" description="Helical" evidence="9">
    <location>
        <begin position="121"/>
        <end position="140"/>
    </location>
</feature>
<dbReference type="Proteomes" id="UP000183508">
    <property type="component" value="Unassembled WGS sequence"/>
</dbReference>
<dbReference type="OrthoDB" id="9794165at2"/>
<evidence type="ECO:0000256" key="3">
    <source>
        <dbReference type="ARBA" id="ARBA00022475"/>
    </source>
</evidence>
<feature type="transmembrane region" description="Helical" evidence="9">
    <location>
        <begin position="29"/>
        <end position="45"/>
    </location>
</feature>
<dbReference type="AlphaFoldDB" id="A0A1I7L0F5"/>
<comment type="subcellular location">
    <subcellularLocation>
        <location evidence="1">Cell inner membrane</location>
        <topology evidence="1">Multi-pass membrane protein</topology>
    </subcellularLocation>
</comment>
<evidence type="ECO:0000256" key="6">
    <source>
        <dbReference type="ARBA" id="ARBA00022989"/>
    </source>
</evidence>
<dbReference type="PANTHER" id="PTHR30574">
    <property type="entry name" value="INNER MEMBRANE PROTEIN YEDE"/>
    <property type="match status" value="1"/>
</dbReference>
<name>A0A1I7L0F5_9BACL</name>
<gene>
    <name evidence="10" type="ORF">SAMN05421543_12235</name>
</gene>
<reference evidence="11" key="1">
    <citation type="submission" date="2016-10" db="EMBL/GenBank/DDBJ databases">
        <authorList>
            <person name="Varghese N."/>
        </authorList>
    </citation>
    <scope>NUCLEOTIDE SEQUENCE [LARGE SCALE GENOMIC DNA]</scope>
    <source>
        <strain evidence="11">DSM 17980</strain>
    </source>
</reference>
<evidence type="ECO:0000256" key="1">
    <source>
        <dbReference type="ARBA" id="ARBA00004429"/>
    </source>
</evidence>
<feature type="transmembrane region" description="Helical" evidence="9">
    <location>
        <begin position="351"/>
        <end position="374"/>
    </location>
</feature>
<feature type="transmembrane region" description="Helical" evidence="9">
    <location>
        <begin position="51"/>
        <end position="74"/>
    </location>
</feature>
<feature type="transmembrane region" description="Helical" evidence="9">
    <location>
        <begin position="161"/>
        <end position="181"/>
    </location>
</feature>
<protein>
    <submittedName>
        <fullName evidence="10">Uncharacterized protein</fullName>
    </submittedName>
</protein>
<evidence type="ECO:0000256" key="5">
    <source>
        <dbReference type="ARBA" id="ARBA00022692"/>
    </source>
</evidence>
<proteinExistence type="inferred from homology"/>
<keyword evidence="11" id="KW-1185">Reference proteome</keyword>
<keyword evidence="7 9" id="KW-0472">Membrane</keyword>
<dbReference type="GO" id="GO:0005886">
    <property type="term" value="C:plasma membrane"/>
    <property type="evidence" value="ECO:0007669"/>
    <property type="project" value="UniProtKB-SubCell"/>
</dbReference>
<evidence type="ECO:0000256" key="9">
    <source>
        <dbReference type="SAM" id="Phobius"/>
    </source>
</evidence>
<evidence type="ECO:0000313" key="10">
    <source>
        <dbReference type="EMBL" id="SFV03190.1"/>
    </source>
</evidence>
<keyword evidence="2" id="KW-0813">Transport</keyword>
<accession>A0A1I7L0F5</accession>
<keyword evidence="5 9" id="KW-0812">Transmembrane</keyword>
<keyword evidence="6 9" id="KW-1133">Transmembrane helix</keyword>
<dbReference type="EMBL" id="FPBV01000022">
    <property type="protein sequence ID" value="SFV03190.1"/>
    <property type="molecule type" value="Genomic_DNA"/>
</dbReference>
<dbReference type="InterPro" id="IPR007272">
    <property type="entry name" value="Sulf_transp_TsuA/YedE"/>
</dbReference>
<feature type="transmembrane region" description="Helical" evidence="9">
    <location>
        <begin position="201"/>
        <end position="220"/>
    </location>
</feature>
<comment type="similarity">
    <text evidence="8">Belongs to the TsuA/YedE (TC 9.B.102) family.</text>
</comment>
<organism evidence="10 11">
    <name type="scientific">Alicyclobacillus macrosporangiidus</name>
    <dbReference type="NCBI Taxonomy" id="392015"/>
    <lineage>
        <taxon>Bacteria</taxon>
        <taxon>Bacillati</taxon>
        <taxon>Bacillota</taxon>
        <taxon>Bacilli</taxon>
        <taxon>Bacillales</taxon>
        <taxon>Alicyclobacillaceae</taxon>
        <taxon>Alicyclobacillus</taxon>
    </lineage>
</organism>